<accession>A0ABX1R7R7</accession>
<evidence type="ECO:0000256" key="1">
    <source>
        <dbReference type="SAM" id="MobiDB-lite"/>
    </source>
</evidence>
<evidence type="ECO:0000313" key="3">
    <source>
        <dbReference type="EMBL" id="NMH76423.1"/>
    </source>
</evidence>
<gene>
    <name evidence="3" type="ORF">HF577_04810</name>
</gene>
<feature type="compositionally biased region" description="Basic and acidic residues" evidence="1">
    <location>
        <begin position="46"/>
        <end position="114"/>
    </location>
</feature>
<sequence>MDRYDRVVPGMDIGVLLVIVVVIVAVLLVTGLSAIRARNRRQEQQRLEAAEHRHEAEIRTASAERREAEAAERAAKARHEEARANEEAARAQQDREVAQERQAAADRIDPDVRGKGRRNHDDPDDGTPAAGAGAGESADPAASTDRMNLDQRTDSPERNGALGRPNATDARDGTGSAQGADPAHAGRMDVGEHGDPVHDDDPAARTDRMDFGDRTDSPQTPAGAPQGADPAARTDRIPVGDQGQGNGPTHGDTRATAPVSGAGISGGAHATAGAAPAAEVGGTEPGRPDVAAGPEGGRGPVADGETGQPGADPVTSVPGQRSGEHDRPGHTVPEPEMQAGDQCTIDRPAGEADRDRSDRSPVRSITDRLLGRNR</sequence>
<feature type="compositionally biased region" description="Basic and acidic residues" evidence="1">
    <location>
        <begin position="348"/>
        <end position="374"/>
    </location>
</feature>
<keyword evidence="2" id="KW-0472">Membrane</keyword>
<organism evidence="3 4">
    <name type="scientific">Pseudonocardia xinjiangensis</name>
    <dbReference type="NCBI Taxonomy" id="75289"/>
    <lineage>
        <taxon>Bacteria</taxon>
        <taxon>Bacillati</taxon>
        <taxon>Actinomycetota</taxon>
        <taxon>Actinomycetes</taxon>
        <taxon>Pseudonocardiales</taxon>
        <taxon>Pseudonocardiaceae</taxon>
        <taxon>Pseudonocardia</taxon>
    </lineage>
</organism>
<keyword evidence="2" id="KW-1133">Transmembrane helix</keyword>
<dbReference type="EMBL" id="JAAXKY010000008">
    <property type="protein sequence ID" value="NMH76423.1"/>
    <property type="molecule type" value="Genomic_DNA"/>
</dbReference>
<feature type="compositionally biased region" description="Low complexity" evidence="1">
    <location>
        <begin position="218"/>
        <end position="231"/>
    </location>
</feature>
<evidence type="ECO:0000256" key="2">
    <source>
        <dbReference type="SAM" id="Phobius"/>
    </source>
</evidence>
<proteinExistence type="predicted"/>
<keyword evidence="2" id="KW-0812">Transmembrane</keyword>
<feature type="region of interest" description="Disordered" evidence="1">
    <location>
        <begin position="46"/>
        <end position="374"/>
    </location>
</feature>
<comment type="caution">
    <text evidence="3">The sequence shown here is derived from an EMBL/GenBank/DDBJ whole genome shotgun (WGS) entry which is preliminary data.</text>
</comment>
<feature type="compositionally biased region" description="Basic and acidic residues" evidence="1">
    <location>
        <begin position="147"/>
        <end position="157"/>
    </location>
</feature>
<feature type="compositionally biased region" description="Low complexity" evidence="1">
    <location>
        <begin position="259"/>
        <end position="282"/>
    </location>
</feature>
<feature type="compositionally biased region" description="Low complexity" evidence="1">
    <location>
        <begin position="126"/>
        <end position="142"/>
    </location>
</feature>
<feature type="transmembrane region" description="Helical" evidence="2">
    <location>
        <begin position="13"/>
        <end position="35"/>
    </location>
</feature>
<protein>
    <submittedName>
        <fullName evidence="3">Uncharacterized protein</fullName>
    </submittedName>
</protein>
<dbReference type="RefSeq" id="WP_169394499.1">
    <property type="nucleotide sequence ID" value="NZ_BAAAJH010000008.1"/>
</dbReference>
<evidence type="ECO:0000313" key="4">
    <source>
        <dbReference type="Proteomes" id="UP001296706"/>
    </source>
</evidence>
<feature type="compositionally biased region" description="Basic and acidic residues" evidence="1">
    <location>
        <begin position="184"/>
        <end position="216"/>
    </location>
</feature>
<reference evidence="3 4" key="1">
    <citation type="submission" date="2020-04" db="EMBL/GenBank/DDBJ databases">
        <authorList>
            <person name="Klaysubun C."/>
            <person name="Duangmal K."/>
            <person name="Lipun K."/>
        </authorList>
    </citation>
    <scope>NUCLEOTIDE SEQUENCE [LARGE SCALE GENOMIC DNA]</scope>
    <source>
        <strain evidence="3 4">JCM 11839</strain>
    </source>
</reference>
<keyword evidence="4" id="KW-1185">Reference proteome</keyword>
<name>A0ABX1R7R7_9PSEU</name>
<dbReference type="Proteomes" id="UP001296706">
    <property type="component" value="Unassembled WGS sequence"/>
</dbReference>